<evidence type="ECO:0000313" key="13">
    <source>
        <dbReference type="RefSeq" id="XP_056687602.1"/>
    </source>
</evidence>
<gene>
    <name evidence="13 14 15 16 17 18 19 20 21" type="primary">LOC110784703</name>
</gene>
<keyword evidence="9" id="KW-1133">Transmembrane helix</keyword>
<evidence type="ECO:0000256" key="6">
    <source>
        <dbReference type="ARBA" id="ARBA00022840"/>
    </source>
</evidence>
<dbReference type="GeneID" id="110784703"/>
<evidence type="ECO:0000256" key="5">
    <source>
        <dbReference type="ARBA" id="ARBA00022777"/>
    </source>
</evidence>
<keyword evidence="12" id="KW-1185">Reference proteome</keyword>
<sequence length="813" mass="90882">MGYRDSLFKWVLILPSLVFLSCEVYGDSFRINCGSRRNISINNRVFIADTYASEYLATISNSTIANNYAGNNLGLYQTARVFSGKAEYKFPISQTGRYFIRFYFHPFIYGVHDLSTARFTVIAQQFTLLRDFRPSRFPTIKEYYVNVNSDIEIILNSTSNSVAFLNALEVFLLPNDLIKDNATLVSPRRSYSGLVDVAFETLYRVNMGGPNIVDALWRTWVLDEKFLDNKNFSTSIHNTTVVRYAERGLATRDDAPPDVYGSCRRLKIHVSPVVDFNVSWTFVVDPGFRYFLRFHFCDIVSTSPYELYFNVALDAWVVSSNLDLTYLSNGKLDTPIYLDFVTPVVVHNKIHVSIGPTTDNGNQADAILNGLEIMKMSDIDTLSRPTIPPPLQSSFNNKTRPPQLQSSSKNKTRVIVGTIIGVIVLLVLASLFVVHKRRSVVGEGQSRTSVSVELATGSVTTGSMVSSTSSTLVKHYSFAVIQAATHNFAEDQIIGQGGFGKVYRGNFGEGDVAIKRRHPNSEQDDDEFRVEIEYLTKFRHKNVVTLIGYCDEHQENILVYEYMQEGTLQSHLYGKGKPSLSWEQRLNICIGAAKGLQYIHEGTGKPLIHRDIKSANILLDKGFEAKIGDFGLSRFPVDNKSHVITAGPKGTIGYMDPSSIISGKISHQTDVYSFGVVLLEVLCGRPVVVDKMHITKWVKDNREKSHQFIDVALEGQIKSDCLESYLKVVEDCLVDATEKRPSMLKILIRLDEVLSKTTTSYIPPEAASSSRTEPLISADLTLPALLSKWMLEDASNTSSTRESKGKTPISGAN</sequence>
<dbReference type="SMART" id="SM00220">
    <property type="entry name" value="S_TKc"/>
    <property type="match status" value="1"/>
</dbReference>
<dbReference type="Gene3D" id="2.60.120.430">
    <property type="entry name" value="Galactose-binding lectin"/>
    <property type="match status" value="2"/>
</dbReference>
<dbReference type="PROSITE" id="PS50011">
    <property type="entry name" value="PROTEIN_KINASE_DOM"/>
    <property type="match status" value="1"/>
</dbReference>
<dbReference type="Proteomes" id="UP000813463">
    <property type="component" value="Chromosome 6"/>
</dbReference>
<dbReference type="InterPro" id="IPR011009">
    <property type="entry name" value="Kinase-like_dom_sf"/>
</dbReference>
<evidence type="ECO:0000313" key="21">
    <source>
        <dbReference type="RefSeq" id="XP_056687610.1"/>
    </source>
</evidence>
<dbReference type="PROSITE" id="PS00108">
    <property type="entry name" value="PROTEIN_KINASE_ST"/>
    <property type="match status" value="1"/>
</dbReference>
<evidence type="ECO:0000313" key="16">
    <source>
        <dbReference type="RefSeq" id="XP_056687605.1"/>
    </source>
</evidence>
<dbReference type="Gene3D" id="1.10.510.10">
    <property type="entry name" value="Transferase(Phosphotransferase) domain 1"/>
    <property type="match status" value="1"/>
</dbReference>
<evidence type="ECO:0000313" key="19">
    <source>
        <dbReference type="RefSeq" id="XP_056687608.1"/>
    </source>
</evidence>
<dbReference type="PANTHER" id="PTHR45631">
    <property type="entry name" value="OS07G0107800 PROTEIN-RELATED"/>
    <property type="match status" value="1"/>
</dbReference>
<keyword evidence="10" id="KW-0732">Signal</keyword>
<keyword evidence="9" id="KW-0472">Membrane</keyword>
<dbReference type="RefSeq" id="XP_056687604.1">
    <property type="nucleotide sequence ID" value="XM_056831626.1"/>
</dbReference>
<evidence type="ECO:0000259" key="11">
    <source>
        <dbReference type="PROSITE" id="PS50011"/>
    </source>
</evidence>
<keyword evidence="2" id="KW-0723">Serine/threonine-protein kinase</keyword>
<dbReference type="RefSeq" id="XP_056687602.1">
    <property type="nucleotide sequence ID" value="XM_056831624.1"/>
</dbReference>
<dbReference type="InterPro" id="IPR017441">
    <property type="entry name" value="Protein_kinase_ATP_BS"/>
</dbReference>
<dbReference type="RefSeq" id="XP_056687603.1">
    <property type="nucleotide sequence ID" value="XM_056831625.1"/>
</dbReference>
<proteinExistence type="predicted"/>
<dbReference type="RefSeq" id="XP_056687609.1">
    <property type="nucleotide sequence ID" value="XM_056831631.1"/>
</dbReference>
<dbReference type="SUPFAM" id="SSF56112">
    <property type="entry name" value="Protein kinase-like (PK-like)"/>
    <property type="match status" value="1"/>
</dbReference>
<evidence type="ECO:0000313" key="20">
    <source>
        <dbReference type="RefSeq" id="XP_056687609.1"/>
    </source>
</evidence>
<dbReference type="RefSeq" id="XP_056687606.1">
    <property type="nucleotide sequence ID" value="XM_056831628.1"/>
</dbReference>
<feature type="binding site" evidence="7">
    <location>
        <position position="515"/>
    </location>
    <ligand>
        <name>ATP</name>
        <dbReference type="ChEBI" id="CHEBI:30616"/>
    </ligand>
</feature>
<evidence type="ECO:0000256" key="3">
    <source>
        <dbReference type="ARBA" id="ARBA00022679"/>
    </source>
</evidence>
<feature type="region of interest" description="Disordered" evidence="8">
    <location>
        <begin position="387"/>
        <end position="407"/>
    </location>
</feature>
<dbReference type="Pfam" id="PF07714">
    <property type="entry name" value="PK_Tyr_Ser-Thr"/>
    <property type="match status" value="1"/>
</dbReference>
<evidence type="ECO:0000256" key="4">
    <source>
        <dbReference type="ARBA" id="ARBA00022741"/>
    </source>
</evidence>
<dbReference type="InterPro" id="IPR001245">
    <property type="entry name" value="Ser-Thr/Tyr_kinase_cat_dom"/>
</dbReference>
<feature type="region of interest" description="Disordered" evidence="8">
    <location>
        <begin position="793"/>
        <end position="813"/>
    </location>
</feature>
<evidence type="ECO:0000256" key="10">
    <source>
        <dbReference type="SAM" id="SignalP"/>
    </source>
</evidence>
<evidence type="ECO:0000313" key="14">
    <source>
        <dbReference type="RefSeq" id="XP_056687603.1"/>
    </source>
</evidence>
<evidence type="ECO:0000313" key="18">
    <source>
        <dbReference type="RefSeq" id="XP_056687607.1"/>
    </source>
</evidence>
<organism evidence="12 13">
    <name type="scientific">Spinacia oleracea</name>
    <name type="common">Spinach</name>
    <dbReference type="NCBI Taxonomy" id="3562"/>
    <lineage>
        <taxon>Eukaryota</taxon>
        <taxon>Viridiplantae</taxon>
        <taxon>Streptophyta</taxon>
        <taxon>Embryophyta</taxon>
        <taxon>Tracheophyta</taxon>
        <taxon>Spermatophyta</taxon>
        <taxon>Magnoliopsida</taxon>
        <taxon>eudicotyledons</taxon>
        <taxon>Gunneridae</taxon>
        <taxon>Pentapetalae</taxon>
        <taxon>Caryophyllales</taxon>
        <taxon>Chenopodiaceae</taxon>
        <taxon>Chenopodioideae</taxon>
        <taxon>Anserineae</taxon>
        <taxon>Spinacia</taxon>
    </lineage>
</organism>
<evidence type="ECO:0000256" key="9">
    <source>
        <dbReference type="SAM" id="Phobius"/>
    </source>
</evidence>
<keyword evidence="9" id="KW-0812">Transmembrane</keyword>
<evidence type="ECO:0000256" key="2">
    <source>
        <dbReference type="ARBA" id="ARBA00022527"/>
    </source>
</evidence>
<dbReference type="CDD" id="cd14066">
    <property type="entry name" value="STKc_IRAK"/>
    <property type="match status" value="1"/>
</dbReference>
<evidence type="ECO:0000256" key="8">
    <source>
        <dbReference type="SAM" id="MobiDB-lite"/>
    </source>
</evidence>
<feature type="compositionally biased region" description="Polar residues" evidence="8">
    <location>
        <begin position="392"/>
        <end position="407"/>
    </location>
</feature>
<keyword evidence="4 7" id="KW-0547">Nucleotide-binding</keyword>
<name>A0ABM3QW51_SPIOL</name>
<dbReference type="RefSeq" id="XP_056687607.1">
    <property type="nucleotide sequence ID" value="XM_056831629.1"/>
</dbReference>
<evidence type="ECO:0000256" key="7">
    <source>
        <dbReference type="PROSITE-ProRule" id="PRU10141"/>
    </source>
</evidence>
<evidence type="ECO:0000313" key="12">
    <source>
        <dbReference type="Proteomes" id="UP000813463"/>
    </source>
</evidence>
<evidence type="ECO:0000256" key="1">
    <source>
        <dbReference type="ARBA" id="ARBA00004167"/>
    </source>
</evidence>
<accession>A0ABM3QW51</accession>
<keyword evidence="3" id="KW-0808">Transferase</keyword>
<keyword evidence="6 7" id="KW-0067">ATP-binding</keyword>
<feature type="chain" id="PRO_5045025168" evidence="10">
    <location>
        <begin position="27"/>
        <end position="813"/>
    </location>
</feature>
<protein>
    <submittedName>
        <fullName evidence="13 14">Receptor-like protein kinase HERK 1</fullName>
    </submittedName>
</protein>
<evidence type="ECO:0000313" key="15">
    <source>
        <dbReference type="RefSeq" id="XP_056687604.1"/>
    </source>
</evidence>
<feature type="signal peptide" evidence="10">
    <location>
        <begin position="1"/>
        <end position="26"/>
    </location>
</feature>
<dbReference type="Gene3D" id="3.30.200.20">
    <property type="entry name" value="Phosphorylase Kinase, domain 1"/>
    <property type="match status" value="1"/>
</dbReference>
<reference evidence="12" key="1">
    <citation type="journal article" date="2021" name="Nat. Commun.">
        <title>Genomic analyses provide insights into spinach domestication and the genetic basis of agronomic traits.</title>
        <authorList>
            <person name="Cai X."/>
            <person name="Sun X."/>
            <person name="Xu C."/>
            <person name="Sun H."/>
            <person name="Wang X."/>
            <person name="Ge C."/>
            <person name="Zhang Z."/>
            <person name="Wang Q."/>
            <person name="Fei Z."/>
            <person name="Jiao C."/>
            <person name="Wang Q."/>
        </authorList>
    </citation>
    <scope>NUCLEOTIDE SEQUENCE [LARGE SCALE GENOMIC DNA]</scope>
    <source>
        <strain evidence="12">cv. Varoflay</strain>
    </source>
</reference>
<evidence type="ECO:0000313" key="17">
    <source>
        <dbReference type="RefSeq" id="XP_056687606.1"/>
    </source>
</evidence>
<feature type="domain" description="Protein kinase" evidence="11">
    <location>
        <begin position="488"/>
        <end position="754"/>
    </location>
</feature>
<dbReference type="Pfam" id="PF12819">
    <property type="entry name" value="Malectin_like"/>
    <property type="match status" value="1"/>
</dbReference>
<dbReference type="InterPro" id="IPR024788">
    <property type="entry name" value="Malectin-like_Carb-bd_dom"/>
</dbReference>
<dbReference type="PROSITE" id="PS51257">
    <property type="entry name" value="PROKAR_LIPOPROTEIN"/>
    <property type="match status" value="1"/>
</dbReference>
<dbReference type="PANTHER" id="PTHR45631:SF68">
    <property type="entry name" value="REPEAT FAMILY PROTEIN, PUTATIVE, EXPRESSED-RELATED"/>
    <property type="match status" value="1"/>
</dbReference>
<dbReference type="InterPro" id="IPR000719">
    <property type="entry name" value="Prot_kinase_dom"/>
</dbReference>
<dbReference type="RefSeq" id="XP_056687605.1">
    <property type="nucleotide sequence ID" value="XM_056831627.1"/>
</dbReference>
<dbReference type="RefSeq" id="XP_056687608.1">
    <property type="nucleotide sequence ID" value="XM_056831630.1"/>
</dbReference>
<dbReference type="PROSITE" id="PS00107">
    <property type="entry name" value="PROTEIN_KINASE_ATP"/>
    <property type="match status" value="1"/>
</dbReference>
<dbReference type="InterPro" id="IPR008271">
    <property type="entry name" value="Ser/Thr_kinase_AS"/>
</dbReference>
<dbReference type="RefSeq" id="XP_056687610.1">
    <property type="nucleotide sequence ID" value="XM_056831632.1"/>
</dbReference>
<keyword evidence="5" id="KW-0418">Kinase</keyword>
<comment type="subcellular location">
    <subcellularLocation>
        <location evidence="1">Membrane</location>
        <topology evidence="1">Single-pass membrane protein</topology>
    </subcellularLocation>
</comment>
<feature type="transmembrane region" description="Helical" evidence="9">
    <location>
        <begin position="414"/>
        <end position="434"/>
    </location>
</feature>
<reference evidence="13 14" key="2">
    <citation type="submission" date="2025-05" db="UniProtKB">
        <authorList>
            <consortium name="RefSeq"/>
        </authorList>
    </citation>
    <scope>IDENTIFICATION</scope>
    <source>
        <tissue evidence="13 14">Leaf</tissue>
    </source>
</reference>